<dbReference type="EMBL" id="BAABEY010000033">
    <property type="protein sequence ID" value="GAA4445286.1"/>
    <property type="molecule type" value="Genomic_DNA"/>
</dbReference>
<protein>
    <submittedName>
        <fullName evidence="1">Uncharacterized protein</fullName>
    </submittedName>
</protein>
<evidence type="ECO:0000313" key="1">
    <source>
        <dbReference type="EMBL" id="GAA4445286.1"/>
    </source>
</evidence>
<evidence type="ECO:0000313" key="2">
    <source>
        <dbReference type="Proteomes" id="UP001501508"/>
    </source>
</evidence>
<keyword evidence="2" id="KW-1185">Reference proteome</keyword>
<sequence length="442" mass="50341">MGYGLEDPNIDIILGKMEDELGPNRKESFLLSPDLPAPKINELARRGISYINLKGEAFVDELFSNIKDNIYSDFDTGKIDASTHSKFVANFGHLPNYAVKNEKLKITSIGHKNTSYEAKLKFSFLQDDALNGSLPDLLAGKMFELEIPEGRMQAPILEMDGITISRSMTSLTLQLAPVISTTIDIRFDDGFEYFGIPFKAYKMDDAAELRLYPIGATIQIKLPFKSKSDEGINFSLSYTHDQSVKRIKDEIELFELLDRLTKGNRFYAFEKGKQVYSASLDAILEKQSPFEWYLEYFKLLRKIEICYKLTFQGVSIEEVTEQTMQIARRAVASHEGVEMEFDIPGAYWRLPYELRSEEDKVELQSFLGNISNIVMGSKEYISVDLHGHTLSIGFEIQRLMNPIIVSEVNFDIPVMSEIVVKSANEKLLIRYSKEHLFGNTET</sequence>
<gene>
    <name evidence="1" type="ORF">GCM10023091_36730</name>
</gene>
<accession>A0ABP8M773</accession>
<name>A0ABP8M773_9BACT</name>
<comment type="caution">
    <text evidence="1">The sequence shown here is derived from an EMBL/GenBank/DDBJ whole genome shotgun (WGS) entry which is preliminary data.</text>
</comment>
<reference evidence="2" key="1">
    <citation type="journal article" date="2019" name="Int. J. Syst. Evol. Microbiol.">
        <title>The Global Catalogue of Microorganisms (GCM) 10K type strain sequencing project: providing services to taxonomists for standard genome sequencing and annotation.</title>
        <authorList>
            <consortium name="The Broad Institute Genomics Platform"/>
            <consortium name="The Broad Institute Genome Sequencing Center for Infectious Disease"/>
            <person name="Wu L."/>
            <person name="Ma J."/>
        </authorList>
    </citation>
    <scope>NUCLEOTIDE SEQUENCE [LARGE SCALE GENOMIC DNA]</scope>
    <source>
        <strain evidence="2">JCM 31920</strain>
    </source>
</reference>
<organism evidence="1 2">
    <name type="scientific">Ravibacter arvi</name>
    <dbReference type="NCBI Taxonomy" id="2051041"/>
    <lineage>
        <taxon>Bacteria</taxon>
        <taxon>Pseudomonadati</taxon>
        <taxon>Bacteroidota</taxon>
        <taxon>Cytophagia</taxon>
        <taxon>Cytophagales</taxon>
        <taxon>Spirosomataceae</taxon>
        <taxon>Ravibacter</taxon>
    </lineage>
</organism>
<dbReference type="Proteomes" id="UP001501508">
    <property type="component" value="Unassembled WGS sequence"/>
</dbReference>
<proteinExistence type="predicted"/>